<name>E0TCE4_PARBH</name>
<sequence length="48" mass="5543">MVKIISFLDTSLMESQVGGRGHHRLRWGDDGKMWEKMGNPVDENILEE</sequence>
<evidence type="ECO:0000313" key="2">
    <source>
        <dbReference type="Proteomes" id="UP000001302"/>
    </source>
</evidence>
<keyword evidence="2" id="KW-1185">Reference proteome</keyword>
<dbReference type="KEGG" id="pbr:PB2503_08904"/>
<dbReference type="HOGENOM" id="CLU_3155829_0_0_5"/>
<dbReference type="STRING" id="314260.PB2503_08904"/>
<organism evidence="1 2">
    <name type="scientific">Parvularcula bermudensis (strain ATCC BAA-594 / HTCC2503 / KCTC 12087)</name>
    <dbReference type="NCBI Taxonomy" id="314260"/>
    <lineage>
        <taxon>Bacteria</taxon>
        <taxon>Pseudomonadati</taxon>
        <taxon>Pseudomonadota</taxon>
        <taxon>Alphaproteobacteria</taxon>
        <taxon>Parvularculales</taxon>
        <taxon>Parvularculaceae</taxon>
        <taxon>Parvularcula</taxon>
    </lineage>
</organism>
<accession>E0TCE4</accession>
<reference evidence="2" key="1">
    <citation type="submission" date="2010-08" db="EMBL/GenBank/DDBJ databases">
        <title>Genome sequence of Parvularcula bermudensis HTCC2503.</title>
        <authorList>
            <person name="Kang D.-M."/>
            <person name="Oh H.-M."/>
            <person name="Cho J.-C."/>
        </authorList>
    </citation>
    <scope>NUCLEOTIDE SEQUENCE [LARGE SCALE GENOMIC DNA]</scope>
    <source>
        <strain evidence="2">ATCC BAA-594 / HTCC2503 / KCTC 12087</strain>
    </source>
</reference>
<gene>
    <name evidence="1" type="ordered locus">PB2503_08904</name>
</gene>
<dbReference type="AlphaFoldDB" id="E0TCE4"/>
<dbReference type="EMBL" id="CP002156">
    <property type="protein sequence ID" value="ADM09834.1"/>
    <property type="molecule type" value="Genomic_DNA"/>
</dbReference>
<protein>
    <submittedName>
        <fullName evidence="1">Uncharacterized protein</fullName>
    </submittedName>
</protein>
<reference evidence="1 2" key="2">
    <citation type="journal article" date="2011" name="J. Bacteriol.">
        <title>Complete genome sequence of strain HTCC2503T of Parvularcula bermudensis, the type species of the order "Parvularculales" in the class Alphaproteobacteria.</title>
        <authorList>
            <person name="Oh H.M."/>
            <person name="Kang I."/>
            <person name="Vergin K.L."/>
            <person name="Kang D."/>
            <person name="Rhee K.H."/>
            <person name="Giovannoni S.J."/>
            <person name="Cho J.C."/>
        </authorList>
    </citation>
    <scope>NUCLEOTIDE SEQUENCE [LARGE SCALE GENOMIC DNA]</scope>
    <source>
        <strain evidence="2">ATCC BAA-594 / HTCC2503 / KCTC 12087</strain>
    </source>
</reference>
<evidence type="ECO:0000313" key="1">
    <source>
        <dbReference type="EMBL" id="ADM09834.1"/>
    </source>
</evidence>
<dbReference type="Proteomes" id="UP000001302">
    <property type="component" value="Chromosome"/>
</dbReference>
<proteinExistence type="predicted"/>